<name>A0A1G2E396_9BACT</name>
<protein>
    <recommendedName>
        <fullName evidence="1">Nitroreductase domain-containing protein</fullName>
    </recommendedName>
</protein>
<dbReference type="InterPro" id="IPR029479">
    <property type="entry name" value="Nitroreductase"/>
</dbReference>
<dbReference type="Gene3D" id="3.40.109.10">
    <property type="entry name" value="NADH Oxidase"/>
    <property type="match status" value="1"/>
</dbReference>
<evidence type="ECO:0000259" key="1">
    <source>
        <dbReference type="Pfam" id="PF00881"/>
    </source>
</evidence>
<dbReference type="CDD" id="cd02142">
    <property type="entry name" value="McbC_SagB-like_oxidoreductase"/>
    <property type="match status" value="1"/>
</dbReference>
<dbReference type="InterPro" id="IPR020051">
    <property type="entry name" value="SagB-type_dehydrogenase"/>
</dbReference>
<comment type="caution">
    <text evidence="2">The sequence shown here is derived from an EMBL/GenBank/DDBJ whole genome shotgun (WGS) entry which is preliminary data.</text>
</comment>
<dbReference type="GO" id="GO:0016491">
    <property type="term" value="F:oxidoreductase activity"/>
    <property type="evidence" value="ECO:0007669"/>
    <property type="project" value="InterPro"/>
</dbReference>
<proteinExistence type="predicted"/>
<dbReference type="AlphaFoldDB" id="A0A1G2E396"/>
<feature type="domain" description="Nitroreductase" evidence="1">
    <location>
        <begin position="20"/>
        <end position="201"/>
    </location>
</feature>
<dbReference type="Proteomes" id="UP000178721">
    <property type="component" value="Unassembled WGS sequence"/>
</dbReference>
<dbReference type="NCBIfam" id="TIGR03605">
    <property type="entry name" value="antibiot_sagB"/>
    <property type="match status" value="1"/>
</dbReference>
<evidence type="ECO:0000313" key="2">
    <source>
        <dbReference type="EMBL" id="OGZ20324.1"/>
    </source>
</evidence>
<dbReference type="Pfam" id="PF00881">
    <property type="entry name" value="Nitroreductase"/>
    <property type="match status" value="1"/>
</dbReference>
<sequence length="202" mass="22988">MSLPEIKALDFPLGKALILRRSEREFSGEPLELGELSQLLFYAAGITGKKEGDWNRSHRPYPSGGARFPLEIYLFCLKGREKLAEGIYHYNVKDHSLEQLIENAKLREEIYPEAVWQEMMLKVPLVLVISAVFERTTMKYKDRGGRYALFEAGHLGQNIYLISKALGLQCCAIGGFDDDKFHRLLDIDGEEEAIIYVFALGQ</sequence>
<dbReference type="SUPFAM" id="SSF55469">
    <property type="entry name" value="FMN-dependent nitroreductase-like"/>
    <property type="match status" value="1"/>
</dbReference>
<reference evidence="2 3" key="1">
    <citation type="journal article" date="2016" name="Nat. Commun.">
        <title>Thousands of microbial genomes shed light on interconnected biogeochemical processes in an aquifer system.</title>
        <authorList>
            <person name="Anantharaman K."/>
            <person name="Brown C.T."/>
            <person name="Hug L.A."/>
            <person name="Sharon I."/>
            <person name="Castelle C.J."/>
            <person name="Probst A.J."/>
            <person name="Thomas B.C."/>
            <person name="Singh A."/>
            <person name="Wilkins M.J."/>
            <person name="Karaoz U."/>
            <person name="Brodie E.L."/>
            <person name="Williams K.H."/>
            <person name="Hubbard S.S."/>
            <person name="Banfield J.F."/>
        </authorList>
    </citation>
    <scope>NUCLEOTIDE SEQUENCE [LARGE SCALE GENOMIC DNA]</scope>
</reference>
<organism evidence="2 3">
    <name type="scientific">Candidatus Nealsonbacteria bacterium RIFCSPHIGHO2_01_FULL_43_31</name>
    <dbReference type="NCBI Taxonomy" id="1801665"/>
    <lineage>
        <taxon>Bacteria</taxon>
        <taxon>Candidatus Nealsoniibacteriota</taxon>
    </lineage>
</organism>
<dbReference type="InterPro" id="IPR000415">
    <property type="entry name" value="Nitroreductase-like"/>
</dbReference>
<dbReference type="PANTHER" id="PTHR43745">
    <property type="entry name" value="NITROREDUCTASE MJ1384-RELATED"/>
    <property type="match status" value="1"/>
</dbReference>
<dbReference type="EMBL" id="MHMA01000017">
    <property type="protein sequence ID" value="OGZ20324.1"/>
    <property type="molecule type" value="Genomic_DNA"/>
</dbReference>
<dbReference type="PANTHER" id="PTHR43745:SF2">
    <property type="entry name" value="NITROREDUCTASE MJ1384-RELATED"/>
    <property type="match status" value="1"/>
</dbReference>
<accession>A0A1G2E396</accession>
<evidence type="ECO:0000313" key="3">
    <source>
        <dbReference type="Proteomes" id="UP000178721"/>
    </source>
</evidence>
<gene>
    <name evidence="2" type="ORF">A2654_02015</name>
</gene>
<dbReference type="InterPro" id="IPR052544">
    <property type="entry name" value="Bacteriocin_Proc_Enz"/>
</dbReference>